<feature type="region of interest" description="Disordered" evidence="1">
    <location>
        <begin position="845"/>
        <end position="1034"/>
    </location>
</feature>
<organism evidence="2 3">
    <name type="scientific">Tremella mesenterica</name>
    <name type="common">Jelly fungus</name>
    <dbReference type="NCBI Taxonomy" id="5217"/>
    <lineage>
        <taxon>Eukaryota</taxon>
        <taxon>Fungi</taxon>
        <taxon>Dikarya</taxon>
        <taxon>Basidiomycota</taxon>
        <taxon>Agaricomycotina</taxon>
        <taxon>Tremellomycetes</taxon>
        <taxon>Tremellales</taxon>
        <taxon>Tremellaceae</taxon>
        <taxon>Tremella</taxon>
    </lineage>
</organism>
<dbReference type="InParanoid" id="A0A4Q1BSS8"/>
<dbReference type="VEuPathDB" id="FungiDB:TREMEDRAFT_56844"/>
<evidence type="ECO:0000256" key="1">
    <source>
        <dbReference type="SAM" id="MobiDB-lite"/>
    </source>
</evidence>
<feature type="compositionally biased region" description="Low complexity" evidence="1">
    <location>
        <begin position="939"/>
        <end position="951"/>
    </location>
</feature>
<comment type="caution">
    <text evidence="2">The sequence shown here is derived from an EMBL/GenBank/DDBJ whole genome shotgun (WGS) entry which is preliminary data.</text>
</comment>
<feature type="compositionally biased region" description="Polar residues" evidence="1">
    <location>
        <begin position="560"/>
        <end position="577"/>
    </location>
</feature>
<dbReference type="AlphaFoldDB" id="A0A4Q1BSS8"/>
<feature type="region of interest" description="Disordered" evidence="1">
    <location>
        <begin position="77"/>
        <end position="316"/>
    </location>
</feature>
<feature type="compositionally biased region" description="Low complexity" evidence="1">
    <location>
        <begin position="1004"/>
        <end position="1013"/>
    </location>
</feature>
<feature type="compositionally biased region" description="Polar residues" evidence="1">
    <location>
        <begin position="620"/>
        <end position="641"/>
    </location>
</feature>
<reference evidence="2 3" key="1">
    <citation type="submission" date="2016-06" db="EMBL/GenBank/DDBJ databases">
        <title>Evolution of pathogenesis and genome organization in the Tremellales.</title>
        <authorList>
            <person name="Cuomo C."/>
            <person name="Litvintseva A."/>
            <person name="Heitman J."/>
            <person name="Chen Y."/>
            <person name="Sun S."/>
            <person name="Springer D."/>
            <person name="Dromer F."/>
            <person name="Young S."/>
            <person name="Zeng Q."/>
            <person name="Chapman S."/>
            <person name="Gujja S."/>
            <person name="Saif S."/>
            <person name="Birren B."/>
        </authorList>
    </citation>
    <scope>NUCLEOTIDE SEQUENCE [LARGE SCALE GENOMIC DNA]</scope>
    <source>
        <strain evidence="2 3">ATCC 28783</strain>
    </source>
</reference>
<sequence>MASSPPLSLLSLAPMPCQQPSTPSLRKLGSRASVASSTFSTFSSPPPSSFHRRERSKELHDSLRLFAVTPITPWSSSTPTIPAFDRKGTSTPLSTDPFTFMESPQKRSFFHRLSTSKPDISNAGPSGSSGLHARKKSDGVPKGFSNGSSNAHEVTIGRSEGSSDNVDNTAHRSLPAIPSNSTPIAAAFSRSPPPRPQHSSQTPPREPINHPPRRQSVHPGLVSSVAPNTPSHARDSGSRYEKDLPNPAISDSRAPVISASSSHDKLGTKAGYDPSSSKSKHGDHIELFNTKVEVISSRPHRSSRRSSGSIRHDLSVRIPASSEGETISPTVTPHRRPSAALPRVPIDVSAAPTSYQVPQQRYVSQPSVGTSSVKVTDPTAISVRQTSLTITPRSPPPPVVHPQVPSMPKQQTGTLTEASAYARAIYPTLHPEDSKEIPSPIKPPPTARRSSRPLPQPPSVSGSHKNPSSPVDYKISPATSSPVVHIIARSEDKERRKASSSYIHGKGTLPPTPEKASVISHKRQERQRPKLGNPISATPPSIPIHPNGRVIANNAKDDQQALNTTSPPDPISSSLRVTTDRRVDAKSSNGKTPNGLPALRTSSISTGTRQNGTPLVMSPVSITHSQRSRTGTPSQVASSLGSLAPAPPPTPIRRPDRRANPLAFMMSFSRIQSTLLPHLGINSFLSLVGSSDEVRAQFSGEIVGRWVMREWGIQLEREKGRSWPNMTVWEGFLESLLHDPASYATYPPQWHNLLRHLSLSHTLIVLHLRTLPPDTFPTVPPLPFEEEGQMFSAPVPISPSFASLTSNIPRSRKSSVAGSEAGSVGLSKPPRERLVEIIMPEPLAAQLPNETSNEPSVVESRKPRRRGSIGSLASAASFSFGRKRSNSTSTAGVSPITTSVPAVPSVLTSGKASLPPVSFPTAKRYGFKRHGDPNPNGIRSRTSSESSRPGSVFSVQSSPSFGLQMRSSTSHSSHQSLFLDRHAPPVPGLPNTLALPPSLLGGQRSSVVSSDAGRSSRRSEHGTTPPVPGSRTEMAFDRPIPYIHGRAPILRVFVPLSEKVRRWPSAEGAAAAVRELDKCGATKRLKMGDLVVNTAIHNPRSTEHVLVFVPTIKYLLVPLEYTFTPTGHLPAYLDAFTIPPSYYYPFLPSPQYIFLDLTPYGEQAMKSLRLAYDRRDMTVSSGVRLSAKRYLHVAGFEVFSRPGLAPEWVGMISLEAEGTAEGRIDLENRLHRSNVGESRTLWPWEVVREKSLQGQVWLRLVKR</sequence>
<feature type="compositionally biased region" description="Basic and acidic residues" evidence="1">
    <location>
        <begin position="232"/>
        <end position="244"/>
    </location>
</feature>
<protein>
    <submittedName>
        <fullName evidence="2">Uncharacterized protein</fullName>
    </submittedName>
</protein>
<feature type="region of interest" description="Disordered" evidence="1">
    <location>
        <begin position="1"/>
        <end position="57"/>
    </location>
</feature>
<feature type="compositionally biased region" description="Polar residues" evidence="1">
    <location>
        <begin position="113"/>
        <end position="129"/>
    </location>
</feature>
<feature type="compositionally biased region" description="Low complexity" evidence="1">
    <location>
        <begin position="1"/>
        <end position="16"/>
    </location>
</feature>
<keyword evidence="3" id="KW-1185">Reference proteome</keyword>
<feature type="region of interest" description="Disordered" evidence="1">
    <location>
        <begin position="428"/>
        <end position="545"/>
    </location>
</feature>
<feature type="compositionally biased region" description="Low complexity" evidence="1">
    <location>
        <begin position="967"/>
        <end position="976"/>
    </location>
</feature>
<feature type="compositionally biased region" description="Basic and acidic residues" evidence="1">
    <location>
        <begin position="488"/>
        <end position="497"/>
    </location>
</feature>
<gene>
    <name evidence="2" type="ORF">M231_01649</name>
</gene>
<dbReference type="Proteomes" id="UP000289152">
    <property type="component" value="Unassembled WGS sequence"/>
</dbReference>
<feature type="region of interest" description="Disordered" evidence="1">
    <location>
        <begin position="386"/>
        <end position="414"/>
    </location>
</feature>
<feature type="compositionally biased region" description="Low complexity" evidence="1">
    <location>
        <begin position="868"/>
        <end position="880"/>
    </location>
</feature>
<proteinExistence type="predicted"/>
<feature type="region of interest" description="Disordered" evidence="1">
    <location>
        <begin position="560"/>
        <end position="655"/>
    </location>
</feature>
<dbReference type="OrthoDB" id="3365519at2759"/>
<feature type="compositionally biased region" description="Polar residues" evidence="1">
    <location>
        <begin position="600"/>
        <end position="613"/>
    </location>
</feature>
<feature type="compositionally biased region" description="Polar residues" evidence="1">
    <location>
        <begin position="886"/>
        <end position="911"/>
    </location>
</feature>
<dbReference type="EMBL" id="SDIL01000012">
    <property type="protein sequence ID" value="RXK41018.1"/>
    <property type="molecule type" value="Genomic_DNA"/>
</dbReference>
<accession>A0A4Q1BSS8</accession>
<evidence type="ECO:0000313" key="3">
    <source>
        <dbReference type="Proteomes" id="UP000289152"/>
    </source>
</evidence>
<name>A0A4Q1BSS8_TREME</name>
<evidence type="ECO:0000313" key="2">
    <source>
        <dbReference type="EMBL" id="RXK41018.1"/>
    </source>
</evidence>